<feature type="compositionally biased region" description="Basic residues" evidence="1">
    <location>
        <begin position="448"/>
        <end position="458"/>
    </location>
</feature>
<feature type="compositionally biased region" description="Basic and acidic residues" evidence="1">
    <location>
        <begin position="325"/>
        <end position="372"/>
    </location>
</feature>
<feature type="domain" description="Brix" evidence="2">
    <location>
        <begin position="27"/>
        <end position="289"/>
    </location>
</feature>
<dbReference type="GO" id="GO:0019843">
    <property type="term" value="F:rRNA binding"/>
    <property type="evidence" value="ECO:0007669"/>
    <property type="project" value="InterPro"/>
</dbReference>
<feature type="compositionally biased region" description="Basic residues" evidence="1">
    <location>
        <begin position="468"/>
        <end position="479"/>
    </location>
</feature>
<dbReference type="PROSITE" id="PS50833">
    <property type="entry name" value="BRIX"/>
    <property type="match status" value="1"/>
</dbReference>
<keyword evidence="4" id="KW-1185">Reference proteome</keyword>
<feature type="region of interest" description="Disordered" evidence="1">
    <location>
        <begin position="1"/>
        <end position="20"/>
    </location>
</feature>
<dbReference type="GO" id="GO:0030687">
    <property type="term" value="C:preribosome, large subunit precursor"/>
    <property type="evidence" value="ECO:0007669"/>
    <property type="project" value="TreeGrafter"/>
</dbReference>
<gene>
    <name evidence="3" type="ORF">ACAOBT_LOCUS33012</name>
</gene>
<dbReference type="AlphaFoldDB" id="A0A9P0MIN2"/>
<reference evidence="3" key="1">
    <citation type="submission" date="2022-03" db="EMBL/GenBank/DDBJ databases">
        <authorList>
            <person name="Sayadi A."/>
        </authorList>
    </citation>
    <scope>NUCLEOTIDE SEQUENCE</scope>
</reference>
<evidence type="ECO:0000259" key="2">
    <source>
        <dbReference type="PROSITE" id="PS50833"/>
    </source>
</evidence>
<evidence type="ECO:0000313" key="3">
    <source>
        <dbReference type="EMBL" id="CAH2012779.1"/>
    </source>
</evidence>
<dbReference type="PANTHER" id="PTHR12661">
    <property type="entry name" value="PETER PAN-RELATED"/>
    <property type="match status" value="1"/>
</dbReference>
<dbReference type="Pfam" id="PF04427">
    <property type="entry name" value="Brix"/>
    <property type="match status" value="1"/>
</dbReference>
<feature type="region of interest" description="Disordered" evidence="1">
    <location>
        <begin position="304"/>
        <end position="502"/>
    </location>
</feature>
<dbReference type="SUPFAM" id="SSF52954">
    <property type="entry name" value="Class II aaRS ABD-related"/>
    <property type="match status" value="1"/>
</dbReference>
<protein>
    <recommendedName>
        <fullName evidence="2">Brix domain-containing protein</fullName>
    </recommendedName>
</protein>
<accession>A0A9P0MIN2</accession>
<dbReference type="OrthoDB" id="10261452at2759"/>
<evidence type="ECO:0000256" key="1">
    <source>
        <dbReference type="SAM" id="MobiDB-lite"/>
    </source>
</evidence>
<organism evidence="3 4">
    <name type="scientific">Acanthoscelides obtectus</name>
    <name type="common">Bean weevil</name>
    <name type="synonym">Bruchus obtectus</name>
    <dbReference type="NCBI Taxonomy" id="200917"/>
    <lineage>
        <taxon>Eukaryota</taxon>
        <taxon>Metazoa</taxon>
        <taxon>Ecdysozoa</taxon>
        <taxon>Arthropoda</taxon>
        <taxon>Hexapoda</taxon>
        <taxon>Insecta</taxon>
        <taxon>Pterygota</taxon>
        <taxon>Neoptera</taxon>
        <taxon>Endopterygota</taxon>
        <taxon>Coleoptera</taxon>
        <taxon>Polyphaga</taxon>
        <taxon>Cucujiformia</taxon>
        <taxon>Chrysomeloidea</taxon>
        <taxon>Chrysomelidae</taxon>
        <taxon>Bruchinae</taxon>
        <taxon>Bruchini</taxon>
        <taxon>Acanthoscelides</taxon>
    </lineage>
</organism>
<dbReference type="EMBL" id="CAKOFQ010008219">
    <property type="protein sequence ID" value="CAH2012779.1"/>
    <property type="molecule type" value="Genomic_DNA"/>
</dbReference>
<dbReference type="GO" id="GO:0000027">
    <property type="term" value="P:ribosomal large subunit assembly"/>
    <property type="evidence" value="ECO:0007669"/>
    <property type="project" value="TreeGrafter"/>
</dbReference>
<feature type="compositionally biased region" description="Basic and acidic residues" evidence="1">
    <location>
        <begin position="420"/>
        <end position="447"/>
    </location>
</feature>
<dbReference type="InterPro" id="IPR045112">
    <property type="entry name" value="PPAN-like"/>
</dbReference>
<evidence type="ECO:0000313" key="4">
    <source>
        <dbReference type="Proteomes" id="UP001152888"/>
    </source>
</evidence>
<feature type="compositionally biased region" description="Basic residues" evidence="1">
    <location>
        <begin position="1"/>
        <end position="15"/>
    </location>
</feature>
<dbReference type="PANTHER" id="PTHR12661:SF5">
    <property type="entry name" value="SUPPRESSOR OF SWI4 1 HOMOLOG"/>
    <property type="match status" value="1"/>
</dbReference>
<comment type="caution">
    <text evidence="3">The sequence shown here is derived from an EMBL/GenBank/DDBJ whole genome shotgun (WGS) entry which is preliminary data.</text>
</comment>
<dbReference type="SMART" id="SM00879">
    <property type="entry name" value="Brix"/>
    <property type="match status" value="1"/>
</dbReference>
<name>A0A9P0MIN2_ACAOB</name>
<dbReference type="GO" id="GO:0006364">
    <property type="term" value="P:rRNA processing"/>
    <property type="evidence" value="ECO:0007669"/>
    <property type="project" value="InterPro"/>
</dbReference>
<feature type="compositionally biased region" description="Acidic residues" evidence="1">
    <location>
        <begin position="373"/>
        <end position="382"/>
    </location>
</feature>
<dbReference type="Proteomes" id="UP001152888">
    <property type="component" value="Unassembled WGS sequence"/>
</dbReference>
<dbReference type="InterPro" id="IPR007109">
    <property type="entry name" value="Brix"/>
</dbReference>
<sequence length="502" mass="57641">MGKPKRGRCAKRNKNKATEPDELVQAPHSFVIHRGLPGAHILELTKDFRRVMEPYTATSLKERKKNTIKDFLSVAGPLHVSHICIFSKTSLGMYLKIARLPRGPTLTFKIHNFSLARDVVSSLKKQSVVEEAFKHAPLIVLNSFSGEGLHLKMMASMFQNMFPTINLLTVDLNTVRRCVLLNYNSTTKMIDFRHYSIRVVPVGISKGVKKVVQGKVPDLSRCNDIAEFFTKAGMLSESEAEDDPQHQVTVPQKLKTRGTLEQEKSAIRLSELGPRLTLSLIKIEDGLLDGEVLYHDLIHKSEEEREEIQRKREMKKKLKEKRKRIQEENKKKKEELKAQLKEKSMKGQKEKSELRVDTSEQKEEMKIDKNQEENAEVEDDDREYYREEVGEEPDKDLFSSRPGGYKRKFRPPPYGNKKRKTEDGQQRDRNQNQRDTRDGHKKSDGFKSKKRETFRKGAKGGGGERGFKRGGKQSGKGKRVDKTNSANRDNRPVGGNARNYRR</sequence>
<feature type="compositionally biased region" description="Basic residues" evidence="1">
    <location>
        <begin position="312"/>
        <end position="324"/>
    </location>
</feature>
<proteinExistence type="predicted"/>